<dbReference type="Pfam" id="PF00106">
    <property type="entry name" value="adh_short"/>
    <property type="match status" value="1"/>
</dbReference>
<organism evidence="3 4">
    <name type="scientific">Ceratosolen solmsi marchali</name>
    <dbReference type="NCBI Taxonomy" id="326594"/>
    <lineage>
        <taxon>Eukaryota</taxon>
        <taxon>Metazoa</taxon>
        <taxon>Ecdysozoa</taxon>
        <taxon>Arthropoda</taxon>
        <taxon>Hexapoda</taxon>
        <taxon>Insecta</taxon>
        <taxon>Pterygota</taxon>
        <taxon>Neoptera</taxon>
        <taxon>Endopterygota</taxon>
        <taxon>Hymenoptera</taxon>
        <taxon>Apocrita</taxon>
        <taxon>Proctotrupomorpha</taxon>
        <taxon>Chalcidoidea</taxon>
        <taxon>Agaonidae</taxon>
        <taxon>Agaoninae</taxon>
        <taxon>Ceratosolen</taxon>
    </lineage>
</organism>
<dbReference type="PANTHER" id="PTHR44229">
    <property type="entry name" value="15-HYDROXYPROSTAGLANDIN DEHYDROGENASE [NAD(+)]"/>
    <property type="match status" value="1"/>
</dbReference>
<dbReference type="GeneID" id="105363358"/>
<protein>
    <submittedName>
        <fullName evidence="4">Uncharacterized protein LOC105363358</fullName>
    </submittedName>
</protein>
<dbReference type="InterPro" id="IPR002347">
    <property type="entry name" value="SDR_fam"/>
</dbReference>
<proteinExistence type="inferred from homology"/>
<comment type="similarity">
    <text evidence="1">Belongs to the short-chain dehydrogenases/reductases (SDR) family.</text>
</comment>
<dbReference type="GO" id="GO:0005737">
    <property type="term" value="C:cytoplasm"/>
    <property type="evidence" value="ECO:0007669"/>
    <property type="project" value="TreeGrafter"/>
</dbReference>
<dbReference type="Gene3D" id="3.40.50.720">
    <property type="entry name" value="NAD(P)-binding Rossmann-like Domain"/>
    <property type="match status" value="1"/>
</dbReference>
<dbReference type="GO" id="GO:0016616">
    <property type="term" value="F:oxidoreductase activity, acting on the CH-OH group of donors, NAD or NADP as acceptor"/>
    <property type="evidence" value="ECO:0007669"/>
    <property type="project" value="TreeGrafter"/>
</dbReference>
<dbReference type="KEGG" id="csol:105363358"/>
<dbReference type="SUPFAM" id="SSF51735">
    <property type="entry name" value="NAD(P)-binding Rossmann-fold domains"/>
    <property type="match status" value="1"/>
</dbReference>
<dbReference type="PANTHER" id="PTHR44229:SF8">
    <property type="entry name" value="ALCOHOL DEHYDROGENASE-RELATED"/>
    <property type="match status" value="1"/>
</dbReference>
<dbReference type="Proteomes" id="UP000695007">
    <property type="component" value="Unplaced"/>
</dbReference>
<evidence type="ECO:0000256" key="2">
    <source>
        <dbReference type="ARBA" id="ARBA00023002"/>
    </source>
</evidence>
<keyword evidence="2" id="KW-0560">Oxidoreductase</keyword>
<evidence type="ECO:0000313" key="3">
    <source>
        <dbReference type="Proteomes" id="UP000695007"/>
    </source>
</evidence>
<evidence type="ECO:0000256" key="1">
    <source>
        <dbReference type="ARBA" id="ARBA00006484"/>
    </source>
</evidence>
<name>A0AAJ6YJN8_9HYME</name>
<reference evidence="4" key="1">
    <citation type="submission" date="2025-08" db="UniProtKB">
        <authorList>
            <consortium name="RefSeq"/>
        </authorList>
    </citation>
    <scope>IDENTIFICATION</scope>
</reference>
<accession>A0AAJ6YJN8</accession>
<dbReference type="RefSeq" id="XP_011499327.1">
    <property type="nucleotide sequence ID" value="XM_011501025.1"/>
</dbReference>
<dbReference type="InterPro" id="IPR036291">
    <property type="entry name" value="NAD(P)-bd_dom_sf"/>
</dbReference>
<sequence>MVIIFNTLWKKTKPNIVIVHTKNYGAKPPILKCTCKVALIIGGSNNGFGFSAADQLLYHGAKKVIIADNNAEMGARAVEKLCNTYGKHRAKFFCCNLKNSCHIEAIFSSSYCTDENISIMFNDLDAIQSLPDPQLSHCMDGSKINNTLRLLHKGFKYMCNKKGGQGTNGIIVNCASIMGFVGWPEKPKPIYCCREPVIETTLDIVPEYPVKKTGIRVVSLCPINRAFETIGLPNFPDYTISKESRCPNSSCSPNPSLDKKRLGKGLVHLMAYATTGSVWLLQPPFTLSEIPKLVDYFKPK</sequence>
<dbReference type="AlphaFoldDB" id="A0AAJ6YJN8"/>
<keyword evidence="3" id="KW-1185">Reference proteome</keyword>
<evidence type="ECO:0000313" key="4">
    <source>
        <dbReference type="RefSeq" id="XP_011499327.1"/>
    </source>
</evidence>
<gene>
    <name evidence="4" type="primary">LOC105363358</name>
</gene>